<dbReference type="AlphaFoldDB" id="A0A102L3C8"/>
<dbReference type="Proteomes" id="UP000065521">
    <property type="component" value="Unassembled WGS sequence"/>
</dbReference>
<evidence type="ECO:0000313" key="1">
    <source>
        <dbReference type="EMBL" id="KUZ82055.1"/>
    </source>
</evidence>
<gene>
    <name evidence="1" type="ORF">WI38_32095</name>
</gene>
<name>A0A102L3C8_9BURK</name>
<protein>
    <submittedName>
        <fullName evidence="1">Type VI secretion protein</fullName>
    </submittedName>
</protein>
<dbReference type="EMBL" id="LOTN01000071">
    <property type="protein sequence ID" value="KUZ82055.1"/>
    <property type="molecule type" value="Genomic_DNA"/>
</dbReference>
<dbReference type="RefSeq" id="WP_059637890.1">
    <property type="nucleotide sequence ID" value="NZ_CP013371.1"/>
</dbReference>
<dbReference type="Pfam" id="PF05936">
    <property type="entry name" value="T6SS_VasE"/>
    <property type="match status" value="1"/>
</dbReference>
<evidence type="ECO:0000313" key="2">
    <source>
        <dbReference type="Proteomes" id="UP000065521"/>
    </source>
</evidence>
<sequence length="456" mass="50591">MNEPSLSATPVAALRQRVVWTEGMFLRPQHFQQLERHWERYVSLRCLPLLGFGWGFDALEIDRELLALGKVALRAASGVMRDGTPFDLAHPDDLPEPFDVPADAKDQLVVLALPHWRGGAEEVSFGGEGDADVARYVVREYEIADANAVALGPALLQTGRLNVRLMLEAELTGDWHALGVARIVERRTDGRLLVDDGYIPPRLVAQRDPVLLRHTRELHGLLTQRSEALAERLSEPGRGGVSEVADFLLLQLVNRYLALTWHAQQDVAAHPETLFCDWLKLACDLSTFTAAGRRPQTLAIYRHDDLRASFGELMVELRRSLSTVLEQNAIQIELRDAGNGMRVATLADPALRDTAGFVLAVRADVPADSLRARFPAQAKLGPVERIRDLVQLQLPGIAMRQLPVAPRQIPYHAGHTYFEIDKGGDLWKQLARSGGLALHLAGEFPGLSMEFWAIRG</sequence>
<dbReference type="PANTHER" id="PTHR35566">
    <property type="entry name" value="BLR3599 PROTEIN"/>
    <property type="match status" value="1"/>
</dbReference>
<dbReference type="NCBIfam" id="TIGR03353">
    <property type="entry name" value="VI_chp_4"/>
    <property type="match status" value="1"/>
</dbReference>
<reference evidence="1 2" key="1">
    <citation type="submission" date="2015-11" db="EMBL/GenBank/DDBJ databases">
        <title>Expanding the genomic diversity of Burkholderia species for the development of highly accurate diagnostics.</title>
        <authorList>
            <person name="Sahl J."/>
            <person name="Keim P."/>
            <person name="Wagner D."/>
        </authorList>
    </citation>
    <scope>NUCLEOTIDE SEQUENCE [LARGE SCALE GENOMIC DNA]</scope>
    <source>
        <strain evidence="1 2">RF32-BP4</strain>
    </source>
</reference>
<organism evidence="1 2">
    <name type="scientific">Burkholderia ubonensis</name>
    <dbReference type="NCBI Taxonomy" id="101571"/>
    <lineage>
        <taxon>Bacteria</taxon>
        <taxon>Pseudomonadati</taxon>
        <taxon>Pseudomonadota</taxon>
        <taxon>Betaproteobacteria</taxon>
        <taxon>Burkholderiales</taxon>
        <taxon>Burkholderiaceae</taxon>
        <taxon>Burkholderia</taxon>
        <taxon>Burkholderia cepacia complex</taxon>
    </lineage>
</organism>
<comment type="caution">
    <text evidence="1">The sequence shown here is derived from an EMBL/GenBank/DDBJ whole genome shotgun (WGS) entry which is preliminary data.</text>
</comment>
<proteinExistence type="predicted"/>
<dbReference type="InterPro" id="IPR010263">
    <property type="entry name" value="T6SS_TssK"/>
</dbReference>
<accession>A0A102L3C8</accession>
<dbReference type="PANTHER" id="PTHR35566:SF1">
    <property type="entry name" value="TYPE VI SECRETION SYSTEM BASEPLATE COMPONENT TSSK1"/>
    <property type="match status" value="1"/>
</dbReference>